<name>A0A1Q9F6N1_SYMMI</name>
<dbReference type="AlphaFoldDB" id="A0A1Q9F6N1"/>
<organism evidence="1 2">
    <name type="scientific">Symbiodinium microadriaticum</name>
    <name type="common">Dinoflagellate</name>
    <name type="synonym">Zooxanthella microadriatica</name>
    <dbReference type="NCBI Taxonomy" id="2951"/>
    <lineage>
        <taxon>Eukaryota</taxon>
        <taxon>Sar</taxon>
        <taxon>Alveolata</taxon>
        <taxon>Dinophyceae</taxon>
        <taxon>Suessiales</taxon>
        <taxon>Symbiodiniaceae</taxon>
        <taxon>Symbiodinium</taxon>
    </lineage>
</organism>
<dbReference type="Proteomes" id="UP000186817">
    <property type="component" value="Unassembled WGS sequence"/>
</dbReference>
<evidence type="ECO:0000313" key="2">
    <source>
        <dbReference type="Proteomes" id="UP000186817"/>
    </source>
</evidence>
<evidence type="ECO:0000313" key="1">
    <source>
        <dbReference type="EMBL" id="OLQ15333.1"/>
    </source>
</evidence>
<accession>A0A1Q9F6N1</accession>
<proteinExistence type="predicted"/>
<keyword evidence="2" id="KW-1185">Reference proteome</keyword>
<comment type="caution">
    <text evidence="1">The sequence shown here is derived from an EMBL/GenBank/DDBJ whole genome shotgun (WGS) entry which is preliminary data.</text>
</comment>
<protein>
    <submittedName>
        <fullName evidence="1">Uncharacterized protein</fullName>
    </submittedName>
</protein>
<sequence length="102" mass="11026">MQVENPLARERCIIWSLKLAEDSGRAASETWLPQNGAVSGTFGEFQLLVCGAPDLCQDRKPVHLTPSSCKTGAYCLGTGATSEFVQRLYPYAEFGGKAKAEV</sequence>
<gene>
    <name evidence="1" type="ORF">AK812_SmicGene435</name>
</gene>
<dbReference type="EMBL" id="LSRX01000004">
    <property type="protein sequence ID" value="OLQ15333.1"/>
    <property type="molecule type" value="Genomic_DNA"/>
</dbReference>
<reference evidence="1 2" key="1">
    <citation type="submission" date="2016-02" db="EMBL/GenBank/DDBJ databases">
        <title>Genome analysis of coral dinoflagellate symbionts highlights evolutionary adaptations to a symbiotic lifestyle.</title>
        <authorList>
            <person name="Aranda M."/>
            <person name="Li Y."/>
            <person name="Liew Y.J."/>
            <person name="Baumgarten S."/>
            <person name="Simakov O."/>
            <person name="Wilson M."/>
            <person name="Piel J."/>
            <person name="Ashoor H."/>
            <person name="Bougouffa S."/>
            <person name="Bajic V.B."/>
            <person name="Ryu T."/>
            <person name="Ravasi T."/>
            <person name="Bayer T."/>
            <person name="Micklem G."/>
            <person name="Kim H."/>
            <person name="Bhak J."/>
            <person name="Lajeunesse T.C."/>
            <person name="Voolstra C.R."/>
        </authorList>
    </citation>
    <scope>NUCLEOTIDE SEQUENCE [LARGE SCALE GENOMIC DNA]</scope>
    <source>
        <strain evidence="1 2">CCMP2467</strain>
    </source>
</reference>